<dbReference type="InterPro" id="IPR030802">
    <property type="entry name" value="Permease_MalE"/>
</dbReference>
<feature type="transmembrane region" description="Helical" evidence="1">
    <location>
        <begin position="340"/>
        <end position="365"/>
    </location>
</feature>
<feature type="transmembrane region" description="Helical" evidence="1">
    <location>
        <begin position="155"/>
        <end position="180"/>
    </location>
</feature>
<keyword evidence="1" id="KW-0472">Membrane</keyword>
<keyword evidence="1" id="KW-1133">Transmembrane helix</keyword>
<evidence type="ECO:0000313" key="2">
    <source>
        <dbReference type="EMBL" id="PXX81172.1"/>
    </source>
</evidence>
<dbReference type="Proteomes" id="UP000247555">
    <property type="component" value="Unassembled WGS sequence"/>
</dbReference>
<dbReference type="GO" id="GO:0043190">
    <property type="term" value="C:ATP-binding cassette (ABC) transporter complex"/>
    <property type="evidence" value="ECO:0007669"/>
    <property type="project" value="InterPro"/>
</dbReference>
<keyword evidence="3" id="KW-1185">Reference proteome</keyword>
<dbReference type="AlphaFoldDB" id="A0A318KX75"/>
<dbReference type="PANTHER" id="PTHR30188">
    <property type="entry name" value="ABC TRANSPORTER PERMEASE PROTEIN-RELATED"/>
    <property type="match status" value="1"/>
</dbReference>
<gene>
    <name evidence="2" type="ORF">DFR34_1027</name>
</gene>
<dbReference type="EMBL" id="QJKI01000002">
    <property type="protein sequence ID" value="PXX81172.1"/>
    <property type="molecule type" value="Genomic_DNA"/>
</dbReference>
<accession>A0A318KX75</accession>
<reference evidence="2 3" key="1">
    <citation type="submission" date="2018-05" db="EMBL/GenBank/DDBJ databases">
        <title>Genomic Encyclopedia of Type Strains, Phase IV (KMG-IV): sequencing the most valuable type-strain genomes for metagenomic binning, comparative biology and taxonomic classification.</title>
        <authorList>
            <person name="Goeker M."/>
        </authorList>
    </citation>
    <scope>NUCLEOTIDE SEQUENCE [LARGE SCALE GENOMIC DNA]</scope>
    <source>
        <strain evidence="2 3">DSM 29661</strain>
    </source>
</reference>
<feature type="transmembrane region" description="Helical" evidence="1">
    <location>
        <begin position="303"/>
        <end position="328"/>
    </location>
</feature>
<sequence length="371" mass="39204">MNPTFAASPTLRLSADGEVQLAGSWTFAGLRDHAGLRAAVRAQSPQARWDVSHAELDAVGALWLWQDWQGQLPAALRATEAQRTLWRDLVAAQAPAPTPIRRDALAPLRAVGRGALALLTQAQLVCMLWGRLLLASLHLLRHPSALPARELSANIYHAGVSALGITALVGLLIGVVLSYLSSQQLARYGANVLIVDLLGISILRELGPLLAAILVAGRSGSAMTAQLGTMKLNQELDALAAMGLSATLRLAWPKTVALLLVLPLLAVWTSALALVGGMLAAHWELGLSFGQFLDRFPRVVKLVHLWIGLGKSAAFGLLIGLIGCHFGLTAPPSSEGLGRATTRAVVAAITLVIVADALFAVLFSITLRPRP</sequence>
<dbReference type="PANTHER" id="PTHR30188:SF3">
    <property type="entry name" value="ABC TRANSPORTER PERMEASE"/>
    <property type="match status" value="1"/>
</dbReference>
<keyword evidence="1" id="KW-0812">Transmembrane</keyword>
<dbReference type="Pfam" id="PF02405">
    <property type="entry name" value="MlaE"/>
    <property type="match status" value="1"/>
</dbReference>
<feature type="transmembrane region" description="Helical" evidence="1">
    <location>
        <begin position="259"/>
        <end position="283"/>
    </location>
</feature>
<organism evidence="2 3">
    <name type="scientific">Rivihabitans pingtungensis</name>
    <dbReference type="NCBI Taxonomy" id="1054498"/>
    <lineage>
        <taxon>Bacteria</taxon>
        <taxon>Pseudomonadati</taxon>
        <taxon>Pseudomonadota</taxon>
        <taxon>Betaproteobacteria</taxon>
        <taxon>Neisseriales</taxon>
        <taxon>Aquaspirillaceae</taxon>
        <taxon>Rivihabitans</taxon>
    </lineage>
</organism>
<dbReference type="GO" id="GO:0005548">
    <property type="term" value="F:phospholipid transporter activity"/>
    <property type="evidence" value="ECO:0007669"/>
    <property type="project" value="TreeGrafter"/>
</dbReference>
<dbReference type="RefSeq" id="WP_211309261.1">
    <property type="nucleotide sequence ID" value="NZ_QJKI01000002.1"/>
</dbReference>
<evidence type="ECO:0000313" key="3">
    <source>
        <dbReference type="Proteomes" id="UP000247555"/>
    </source>
</evidence>
<protein>
    <submittedName>
        <fullName evidence="2">Phospholipid/cholesterol/gamma-HCH transport system permease protein</fullName>
    </submittedName>
</protein>
<evidence type="ECO:0000256" key="1">
    <source>
        <dbReference type="SAM" id="Phobius"/>
    </source>
</evidence>
<proteinExistence type="predicted"/>
<comment type="caution">
    <text evidence="2">The sequence shown here is derived from an EMBL/GenBank/DDBJ whole genome shotgun (WGS) entry which is preliminary data.</text>
</comment>
<name>A0A318KX75_9NEIS</name>